<dbReference type="WBParaSite" id="PS1159_v2.g13263.t1">
    <property type="protein sequence ID" value="PS1159_v2.g13263.t1"/>
    <property type="gene ID" value="PS1159_v2.g13263"/>
</dbReference>
<evidence type="ECO:0000313" key="2">
    <source>
        <dbReference type="WBParaSite" id="PS1159_v2.g13263.t1"/>
    </source>
</evidence>
<evidence type="ECO:0000313" key="1">
    <source>
        <dbReference type="Proteomes" id="UP000887580"/>
    </source>
</evidence>
<reference evidence="2" key="1">
    <citation type="submission" date="2022-11" db="UniProtKB">
        <authorList>
            <consortium name="WormBaseParasite"/>
        </authorList>
    </citation>
    <scope>IDENTIFICATION</scope>
</reference>
<dbReference type="Proteomes" id="UP000887580">
    <property type="component" value="Unplaced"/>
</dbReference>
<organism evidence="1 2">
    <name type="scientific">Panagrolaimus sp. PS1159</name>
    <dbReference type="NCBI Taxonomy" id="55785"/>
    <lineage>
        <taxon>Eukaryota</taxon>
        <taxon>Metazoa</taxon>
        <taxon>Ecdysozoa</taxon>
        <taxon>Nematoda</taxon>
        <taxon>Chromadorea</taxon>
        <taxon>Rhabditida</taxon>
        <taxon>Tylenchina</taxon>
        <taxon>Panagrolaimomorpha</taxon>
        <taxon>Panagrolaimoidea</taxon>
        <taxon>Panagrolaimidae</taxon>
        <taxon>Panagrolaimus</taxon>
    </lineage>
</organism>
<protein>
    <submittedName>
        <fullName evidence="2">Uncharacterized protein</fullName>
    </submittedName>
</protein>
<name>A0AC35F5K9_9BILA</name>
<proteinExistence type="predicted"/>
<sequence>MSTRKRKGDAEPSGNVRRRNLRSHKEAEPGLSDEEKKQYTFKSPYRQKFSLPKKLIYYLAKNPITPYCHLNFIKSAKLLFVWSRIIYVEKNNIYKCSIKLLVLHKQILYFRELQILVSDKRVLEKVSFVENVIKNDDQTITSFETIFEAILCKKKLEIKLCRGEQHGIGNGTARKMIELLEDRKQLVIKIENIPEEFEFQSFSRFLMVNKMKHEIDLNFADGISSAYKNGIEKFIQETVDGRKLRSSVPVITFMDQNDRNYRKLKNRRNGYFECTRPCRTQSCCGRHICHYVD</sequence>
<accession>A0AC35F5K9</accession>